<dbReference type="EMBL" id="JAGTJS010000006">
    <property type="protein sequence ID" value="KAH7266299.1"/>
    <property type="molecule type" value="Genomic_DNA"/>
</dbReference>
<evidence type="ECO:0000313" key="2">
    <source>
        <dbReference type="EMBL" id="KAH7266299.1"/>
    </source>
</evidence>
<sequence length="169" mass="19153">MLRSVRHVHVFSVNLSSMDPRWARRGWSWGMRLGAWCRPFLLFFLLFPILFDMASVLGALLLTHFDALAGVSRLRSLLDWAGLRYEPWLLLCRVILLWVLSGLALGWWLSCCCVIAPPLVVSCWCRVVCYVLRCRVVLCCVVCALVALTLFARPVLLLAFSRALLPSSS</sequence>
<feature type="transmembrane region" description="Helical" evidence="1">
    <location>
        <begin position="136"/>
        <end position="160"/>
    </location>
</feature>
<comment type="caution">
    <text evidence="2">The sequence shown here is derived from an EMBL/GenBank/DDBJ whole genome shotgun (WGS) entry which is preliminary data.</text>
</comment>
<evidence type="ECO:0000313" key="3">
    <source>
        <dbReference type="Proteomes" id="UP000736672"/>
    </source>
</evidence>
<name>A0A9P9HYP8_FUSSL</name>
<dbReference type="Proteomes" id="UP000736672">
    <property type="component" value="Unassembled WGS sequence"/>
</dbReference>
<evidence type="ECO:0000256" key="1">
    <source>
        <dbReference type="SAM" id="Phobius"/>
    </source>
</evidence>
<reference evidence="2" key="1">
    <citation type="journal article" date="2021" name="Nat. Commun.">
        <title>Genetic determinants of endophytism in the Arabidopsis root mycobiome.</title>
        <authorList>
            <person name="Mesny F."/>
            <person name="Miyauchi S."/>
            <person name="Thiergart T."/>
            <person name="Pickel B."/>
            <person name="Atanasova L."/>
            <person name="Karlsson M."/>
            <person name="Huettel B."/>
            <person name="Barry K.W."/>
            <person name="Haridas S."/>
            <person name="Chen C."/>
            <person name="Bauer D."/>
            <person name="Andreopoulos W."/>
            <person name="Pangilinan J."/>
            <person name="LaButti K."/>
            <person name="Riley R."/>
            <person name="Lipzen A."/>
            <person name="Clum A."/>
            <person name="Drula E."/>
            <person name="Henrissat B."/>
            <person name="Kohler A."/>
            <person name="Grigoriev I.V."/>
            <person name="Martin F.M."/>
            <person name="Hacquard S."/>
        </authorList>
    </citation>
    <scope>NUCLEOTIDE SEQUENCE</scope>
    <source>
        <strain evidence="2">FSSC 5 MPI-SDFR-AT-0091</strain>
    </source>
</reference>
<keyword evidence="1" id="KW-0812">Transmembrane</keyword>
<feature type="transmembrane region" description="Helical" evidence="1">
    <location>
        <begin position="40"/>
        <end position="62"/>
    </location>
</feature>
<keyword evidence="3" id="KW-1185">Reference proteome</keyword>
<organism evidence="2 3">
    <name type="scientific">Fusarium solani</name>
    <name type="common">Filamentous fungus</name>
    <dbReference type="NCBI Taxonomy" id="169388"/>
    <lineage>
        <taxon>Eukaryota</taxon>
        <taxon>Fungi</taxon>
        <taxon>Dikarya</taxon>
        <taxon>Ascomycota</taxon>
        <taxon>Pezizomycotina</taxon>
        <taxon>Sordariomycetes</taxon>
        <taxon>Hypocreomycetidae</taxon>
        <taxon>Hypocreales</taxon>
        <taxon>Nectriaceae</taxon>
        <taxon>Fusarium</taxon>
        <taxon>Fusarium solani species complex</taxon>
    </lineage>
</organism>
<protein>
    <submittedName>
        <fullName evidence="2">Uncharacterized protein</fullName>
    </submittedName>
</protein>
<dbReference type="AlphaFoldDB" id="A0A9P9HYP8"/>
<gene>
    <name evidence="2" type="ORF">B0J15DRAFT_243755</name>
</gene>
<keyword evidence="1" id="KW-1133">Transmembrane helix</keyword>
<keyword evidence="1" id="KW-0472">Membrane</keyword>
<proteinExistence type="predicted"/>
<accession>A0A9P9HYP8</accession>